<dbReference type="AlphaFoldDB" id="A0AAV0BS01"/>
<proteinExistence type="predicted"/>
<keyword evidence="3" id="KW-1185">Reference proteome</keyword>
<feature type="region of interest" description="Disordered" evidence="1">
    <location>
        <begin position="115"/>
        <end position="149"/>
    </location>
</feature>
<comment type="caution">
    <text evidence="2">The sequence shown here is derived from an EMBL/GenBank/DDBJ whole genome shotgun (WGS) entry which is preliminary data.</text>
</comment>
<organism evidence="2 3">
    <name type="scientific">Phakopsora pachyrhizi</name>
    <name type="common">Asian soybean rust disease fungus</name>
    <dbReference type="NCBI Taxonomy" id="170000"/>
    <lineage>
        <taxon>Eukaryota</taxon>
        <taxon>Fungi</taxon>
        <taxon>Dikarya</taxon>
        <taxon>Basidiomycota</taxon>
        <taxon>Pucciniomycotina</taxon>
        <taxon>Pucciniomycetes</taxon>
        <taxon>Pucciniales</taxon>
        <taxon>Phakopsoraceae</taxon>
        <taxon>Phakopsora</taxon>
    </lineage>
</organism>
<feature type="compositionally biased region" description="Basic and acidic residues" evidence="1">
    <location>
        <begin position="126"/>
        <end position="149"/>
    </location>
</feature>
<evidence type="ECO:0000313" key="2">
    <source>
        <dbReference type="EMBL" id="CAH7689434.1"/>
    </source>
</evidence>
<dbReference type="EMBL" id="CALTRL010006076">
    <property type="protein sequence ID" value="CAH7689434.1"/>
    <property type="molecule type" value="Genomic_DNA"/>
</dbReference>
<name>A0AAV0BS01_PHAPC</name>
<sequence>MLKELVSSNGLISSQATSRSSLCTNESLSRVFERIGSSLICLMISEDWNKLISMESQRRQKSGVKGGGGSEEKILDEALAFCSRPERRGLSDGQTYSSRLLSVLPFMLKEVGSELEGLESTGDEEGSQHRTEEVDSLEKALRYNNEKAT</sequence>
<reference evidence="2" key="1">
    <citation type="submission" date="2022-06" db="EMBL/GenBank/DDBJ databases">
        <authorList>
            <consortium name="SYNGENTA / RWTH Aachen University"/>
        </authorList>
    </citation>
    <scope>NUCLEOTIDE SEQUENCE</scope>
</reference>
<protein>
    <submittedName>
        <fullName evidence="2">Uncharacterized protein</fullName>
    </submittedName>
</protein>
<gene>
    <name evidence="2" type="ORF">PPACK8108_LOCUS24511</name>
</gene>
<evidence type="ECO:0000256" key="1">
    <source>
        <dbReference type="SAM" id="MobiDB-lite"/>
    </source>
</evidence>
<dbReference type="Proteomes" id="UP001153365">
    <property type="component" value="Unassembled WGS sequence"/>
</dbReference>
<evidence type="ECO:0000313" key="3">
    <source>
        <dbReference type="Proteomes" id="UP001153365"/>
    </source>
</evidence>
<accession>A0AAV0BS01</accession>